<evidence type="ECO:0000256" key="1">
    <source>
        <dbReference type="ARBA" id="ARBA00004141"/>
    </source>
</evidence>
<evidence type="ECO:0000256" key="3">
    <source>
        <dbReference type="ARBA" id="ARBA00022989"/>
    </source>
</evidence>
<keyword evidence="7" id="KW-1185">Reference proteome</keyword>
<evidence type="ECO:0000256" key="5">
    <source>
        <dbReference type="SAM" id="Phobius"/>
    </source>
</evidence>
<evidence type="ECO:0000256" key="2">
    <source>
        <dbReference type="ARBA" id="ARBA00022692"/>
    </source>
</evidence>
<dbReference type="InterPro" id="IPR007300">
    <property type="entry name" value="CidB/LrgB"/>
</dbReference>
<evidence type="ECO:0000313" key="7">
    <source>
        <dbReference type="Proteomes" id="UP000033772"/>
    </source>
</evidence>
<accession>A0A1J4N1W4</accession>
<keyword evidence="2 5" id="KW-0812">Transmembrane</keyword>
<feature type="transmembrane region" description="Helical" evidence="5">
    <location>
        <begin position="89"/>
        <end position="111"/>
    </location>
</feature>
<dbReference type="PANTHER" id="PTHR30249">
    <property type="entry name" value="PUTATIVE SEROTONIN TRANSPORTER"/>
    <property type="match status" value="1"/>
</dbReference>
<reference evidence="6" key="1">
    <citation type="submission" date="2016-10" db="EMBL/GenBank/DDBJ databases">
        <title>Draft Genome Sequence of Nocardioides luteus Strain BAFB, an Alkane-Degrading Bacterium Isolated from JP-7 Polluted Soil.</title>
        <authorList>
            <person name="Brown L."/>
            <person name="Ruiz O.N."/>
            <person name="Gunasekera T."/>
        </authorList>
    </citation>
    <scope>NUCLEOTIDE SEQUENCE [LARGE SCALE GENOMIC DNA]</scope>
    <source>
        <strain evidence="6">BAFB</strain>
    </source>
</reference>
<dbReference type="OrthoDB" id="9811701at2"/>
<dbReference type="EMBL" id="JZDQ02000024">
    <property type="protein sequence ID" value="OIJ25547.1"/>
    <property type="molecule type" value="Genomic_DNA"/>
</dbReference>
<feature type="transmembrane region" description="Helical" evidence="5">
    <location>
        <begin position="28"/>
        <end position="50"/>
    </location>
</feature>
<evidence type="ECO:0000313" key="6">
    <source>
        <dbReference type="EMBL" id="OIJ25547.1"/>
    </source>
</evidence>
<comment type="subcellular location">
    <subcellularLocation>
        <location evidence="1">Membrane</location>
        <topology evidence="1">Multi-pass membrane protein</topology>
    </subcellularLocation>
</comment>
<dbReference type="STRING" id="1844.UG56_017270"/>
<dbReference type="AlphaFoldDB" id="A0A1J4N1W4"/>
<dbReference type="PANTHER" id="PTHR30249:SF0">
    <property type="entry name" value="PLASTIDAL GLYCOLATE_GLYCERATE TRANSLOCATOR 1, CHLOROPLASTIC"/>
    <property type="match status" value="1"/>
</dbReference>
<keyword evidence="3 5" id="KW-1133">Transmembrane helix</keyword>
<sequence length="225" mass="23644">MSLILWLFVTVAAYEFGRWLRARTHSPLAQPVAVAIVIVGTLLAVSGTSYDDYADATGLISFLLGPATVALAIPLYHQVARLKGMVVPVLVALTAGALVSMVSGILLVRWLGGSDVLERTMAPKAVTTPVTIELTHRLGGYPELSAAFAIVIGIVGAMIAPRVLTLLRIRDPRARGIAVGAVSHGIGTARMLEESRVEGAFSGLAMGLTAVVTCLMVPLVAYFLL</sequence>
<keyword evidence="4 5" id="KW-0472">Membrane</keyword>
<evidence type="ECO:0000256" key="4">
    <source>
        <dbReference type="ARBA" id="ARBA00023136"/>
    </source>
</evidence>
<protein>
    <recommendedName>
        <fullName evidence="8">LrgB family protein</fullName>
    </recommendedName>
</protein>
<dbReference type="Proteomes" id="UP000033772">
    <property type="component" value="Unassembled WGS sequence"/>
</dbReference>
<dbReference type="RefSeq" id="WP_045552133.1">
    <property type="nucleotide sequence ID" value="NZ_JZDQ02000024.1"/>
</dbReference>
<dbReference type="Pfam" id="PF04172">
    <property type="entry name" value="LrgB"/>
    <property type="match status" value="1"/>
</dbReference>
<feature type="transmembrane region" description="Helical" evidence="5">
    <location>
        <begin position="144"/>
        <end position="167"/>
    </location>
</feature>
<name>A0A1J4N1W4_9ACTN</name>
<comment type="caution">
    <text evidence="6">The sequence shown here is derived from an EMBL/GenBank/DDBJ whole genome shotgun (WGS) entry which is preliminary data.</text>
</comment>
<organism evidence="6 7">
    <name type="scientific">Nocardioides luteus</name>
    <dbReference type="NCBI Taxonomy" id="1844"/>
    <lineage>
        <taxon>Bacteria</taxon>
        <taxon>Bacillati</taxon>
        <taxon>Actinomycetota</taxon>
        <taxon>Actinomycetes</taxon>
        <taxon>Propionibacteriales</taxon>
        <taxon>Nocardioidaceae</taxon>
        <taxon>Nocardioides</taxon>
    </lineage>
</organism>
<feature type="transmembrane region" description="Helical" evidence="5">
    <location>
        <begin position="200"/>
        <end position="224"/>
    </location>
</feature>
<feature type="transmembrane region" description="Helical" evidence="5">
    <location>
        <begin position="56"/>
        <end position="77"/>
    </location>
</feature>
<proteinExistence type="predicted"/>
<gene>
    <name evidence="6" type="ORF">UG56_017270</name>
</gene>
<evidence type="ECO:0008006" key="8">
    <source>
        <dbReference type="Google" id="ProtNLM"/>
    </source>
</evidence>
<dbReference type="GO" id="GO:0016020">
    <property type="term" value="C:membrane"/>
    <property type="evidence" value="ECO:0007669"/>
    <property type="project" value="UniProtKB-SubCell"/>
</dbReference>